<feature type="signal peptide" evidence="1">
    <location>
        <begin position="1"/>
        <end position="22"/>
    </location>
</feature>
<dbReference type="InterPro" id="IPR015943">
    <property type="entry name" value="WD40/YVTN_repeat-like_dom_sf"/>
</dbReference>
<dbReference type="Proteomes" id="UP000317557">
    <property type="component" value="Unassembled WGS sequence"/>
</dbReference>
<dbReference type="EMBL" id="FXTP01000012">
    <property type="protein sequence ID" value="SMO83113.1"/>
    <property type="molecule type" value="Genomic_DNA"/>
</dbReference>
<evidence type="ECO:0000313" key="4">
    <source>
        <dbReference type="Proteomes" id="UP000317557"/>
    </source>
</evidence>
<gene>
    <name evidence="3" type="ORF">SAMN06265219_11236</name>
</gene>
<evidence type="ECO:0000313" key="3">
    <source>
        <dbReference type="EMBL" id="SMO83113.1"/>
    </source>
</evidence>
<organism evidence="3 4">
    <name type="scientific">Gracilimonas mengyeensis</name>
    <dbReference type="NCBI Taxonomy" id="1302730"/>
    <lineage>
        <taxon>Bacteria</taxon>
        <taxon>Pseudomonadati</taxon>
        <taxon>Balneolota</taxon>
        <taxon>Balneolia</taxon>
        <taxon>Balneolales</taxon>
        <taxon>Balneolaceae</taxon>
        <taxon>Gracilimonas</taxon>
    </lineage>
</organism>
<keyword evidence="4" id="KW-1185">Reference proteome</keyword>
<proteinExistence type="predicted"/>
<dbReference type="RefSeq" id="WP_185957305.1">
    <property type="nucleotide sequence ID" value="NZ_FXTP01000012.1"/>
</dbReference>
<dbReference type="Pfam" id="PF21544">
    <property type="entry name" value="PorZ_N_b_propeller"/>
    <property type="match status" value="1"/>
</dbReference>
<dbReference type="InterPro" id="IPR048954">
    <property type="entry name" value="PorZ_N"/>
</dbReference>
<evidence type="ECO:0000259" key="2">
    <source>
        <dbReference type="Pfam" id="PF21544"/>
    </source>
</evidence>
<protein>
    <submittedName>
        <fullName evidence="3">Two component regulator propeller</fullName>
    </submittedName>
</protein>
<dbReference type="AlphaFoldDB" id="A0A521EGS4"/>
<reference evidence="3 4" key="1">
    <citation type="submission" date="2017-05" db="EMBL/GenBank/DDBJ databases">
        <authorList>
            <person name="Varghese N."/>
            <person name="Submissions S."/>
        </authorList>
    </citation>
    <scope>NUCLEOTIDE SEQUENCE [LARGE SCALE GENOMIC DNA]</scope>
    <source>
        <strain evidence="3 4">DSM 21985</strain>
    </source>
</reference>
<sequence length="773" mass="84876">MMRNKLLCLLMGLVVGTAGLQAQELGEWKVYPSHSTITDMAFAGGVVYGATLGGIYMVEDEEIRAQISTMDGLYRSNPRALIYDEAGNRLFAGYIDGMIDVIEPNDVPNIERVRDINRVSRFTSRSVNKFIIYEGSLYVATSFGIVVYDMDELFVENSFLRLGDFNAGTAVLDFDIVQDTIYAATEQGVAIGALSDNLVENDSWQSYSTDDGLRASLVEQIVKVNQGVFALSSDSVFTLQDSEWALSDILNSENIEVLGRNSDGSQLAISDGNTIVLAQDTGGQETIRLQLGSTINGIFFQGETIYLGTTNEGFSKLESRDATPQKFQPTGPYLNFFNNMLVDGQTLLATSSSAFPQTDPLNPVRGYYIFEDDVWHNFNRNTNEVLRDNQVSNAFAVGQSDSAYYIGTWGGGIVEHQKSTNDITVYNENNSALSGIGIDPDYIVVPGIDIDSDGNVWATSFWSEFPLNVKLEGSDEWIPFRSHTGGDHYFNMLVDSYDQKWISLRSEGNAGLGLLVVDTGDPETAQDDQSVKLTSASNNGRLPDEKVNVIVEDRGGDIWIGTGRGIAKFVFPEKFIERSPSQREAQWLINEDTLASSRYLLRDVNVTAIAVNDANQKWIGSQSQGLWLLNAEGSRIEARYTTENSDLISNTIESISINSETGQVFVATDQGLVSLQDVPLKPVKSMDNLKVFPNPFQYSRHNQIVIEGLSGSTQVKILGVDGVVVNELEATGGRISWDGHDYNGNQLGSGVYYVVAYESSGGERGLGKVVIIR</sequence>
<accession>A0A521EGS4</accession>
<dbReference type="Gene3D" id="2.130.10.10">
    <property type="entry name" value="YVTN repeat-like/Quinoprotein amine dehydrogenase"/>
    <property type="match status" value="3"/>
</dbReference>
<evidence type="ECO:0000256" key="1">
    <source>
        <dbReference type="SAM" id="SignalP"/>
    </source>
</evidence>
<keyword evidence="1" id="KW-0732">Signal</keyword>
<feature type="domain" description="PorZ N-terminal beta-propeller" evidence="2">
    <location>
        <begin position="47"/>
        <end position="205"/>
    </location>
</feature>
<dbReference type="SUPFAM" id="SSF101898">
    <property type="entry name" value="NHL repeat"/>
    <property type="match status" value="1"/>
</dbReference>
<feature type="chain" id="PRO_5021943702" evidence="1">
    <location>
        <begin position="23"/>
        <end position="773"/>
    </location>
</feature>
<name>A0A521EGS4_9BACT</name>